<evidence type="ECO:0000313" key="2">
    <source>
        <dbReference type="EMBL" id="SHJ00285.1"/>
    </source>
</evidence>
<dbReference type="EMBL" id="FQYI01000007">
    <property type="protein sequence ID" value="SHJ00285.1"/>
    <property type="molecule type" value="Genomic_DNA"/>
</dbReference>
<reference evidence="1 4" key="2">
    <citation type="submission" date="2020-10" db="EMBL/GenBank/DDBJ databases">
        <title>Complete genome of Cruoricapor ignavus strain M1214 isolated from the blood culture of a febrile patient.</title>
        <authorList>
            <person name="Guglielmino C.J.D."/>
        </authorList>
    </citation>
    <scope>NUCLEOTIDE SEQUENCE [LARGE SCALE GENOMIC DNA]</scope>
    <source>
        <strain evidence="1 4">M1214</strain>
    </source>
</reference>
<dbReference type="KEGG" id="civ:IMZ16_06425"/>
<accession>A0A1M6FRJ0</accession>
<organism evidence="2 3">
    <name type="scientific">Cruoricaptor ignavus</name>
    <dbReference type="NCBI Taxonomy" id="1118202"/>
    <lineage>
        <taxon>Bacteria</taxon>
        <taxon>Pseudomonadati</taxon>
        <taxon>Bacteroidota</taxon>
        <taxon>Flavobacteriia</taxon>
        <taxon>Flavobacteriales</taxon>
        <taxon>Weeksellaceae</taxon>
        <taxon>Cruoricaptor</taxon>
    </lineage>
</organism>
<name>A0A1M6FRJ0_9FLAO</name>
<dbReference type="Proteomes" id="UP000184335">
    <property type="component" value="Unassembled WGS sequence"/>
</dbReference>
<dbReference type="EMBL" id="CP063145">
    <property type="protein sequence ID" value="QOR73174.1"/>
    <property type="molecule type" value="Genomic_DNA"/>
</dbReference>
<evidence type="ECO:0008006" key="5">
    <source>
        <dbReference type="Google" id="ProtNLM"/>
    </source>
</evidence>
<keyword evidence="3" id="KW-1185">Reference proteome</keyword>
<proteinExistence type="predicted"/>
<evidence type="ECO:0000313" key="3">
    <source>
        <dbReference type="Proteomes" id="UP000184335"/>
    </source>
</evidence>
<gene>
    <name evidence="1" type="ORF">IMZ16_06425</name>
    <name evidence="2" type="ORF">SAMN05443429_107107</name>
</gene>
<reference evidence="2 3" key="1">
    <citation type="submission" date="2016-11" db="EMBL/GenBank/DDBJ databases">
        <authorList>
            <person name="Jaros S."/>
            <person name="Januszkiewicz K."/>
            <person name="Wedrychowicz H."/>
        </authorList>
    </citation>
    <scope>NUCLEOTIDE SEQUENCE [LARGE SCALE GENOMIC DNA]</scope>
    <source>
        <strain evidence="2 3">DSM 25479</strain>
    </source>
</reference>
<protein>
    <recommendedName>
        <fullName evidence="5">Lipoprotein</fullName>
    </recommendedName>
</protein>
<sequence>MKRFLLWATLSLGVPFTVISCGRDDDAPAAGFDENAPQTLATMQLPVLYKMMGAEEGVFKQKLIEHKVAFSEKSYGDWNHYFAENPASPFKRYRIEFVDTDRNVKYGNPVQRYRGTSGIRIHPVNQDGSNAAEADYKKVFDYFHSRLNKLDPAGKPREFTLYNYDLGYYEEVPDYETFIRELGNPQKKVNGEIIWKNNPKPYISNSSAEKNSPIMILKYTKAEEKAAYSLEFQNNIPWDL</sequence>
<dbReference type="AlphaFoldDB" id="A0A1M6FRJ0"/>
<dbReference type="Proteomes" id="UP000593605">
    <property type="component" value="Chromosome"/>
</dbReference>
<dbReference type="RefSeq" id="WP_143154072.1">
    <property type="nucleotide sequence ID" value="NZ_CP063145.1"/>
</dbReference>
<evidence type="ECO:0000313" key="1">
    <source>
        <dbReference type="EMBL" id="QOR73174.1"/>
    </source>
</evidence>
<dbReference type="PROSITE" id="PS51257">
    <property type="entry name" value="PROKAR_LIPOPROTEIN"/>
    <property type="match status" value="1"/>
</dbReference>
<evidence type="ECO:0000313" key="4">
    <source>
        <dbReference type="Proteomes" id="UP000593605"/>
    </source>
</evidence>
<dbReference type="STRING" id="1118202.SAMN05443429_107107"/>
<dbReference type="OrthoDB" id="978436at2"/>